<sequence>MNFKCITTVFMTLYLASCNDDTETWRFTLNSSENNSPTCGKYFIHDVDHFTIKGSLNISEIIPYFILSEIVNPTGGRIQLNCTIKFKNITHPSNKFRYCLCEQENNDTNLYHFTYKFLMKKNYSLSTFQANLTFINASSPDSRPKTIRVQEKIPEVIEIASTDHDIELKVNDDLIDDITNCSKRVNSSNVKIGYSSMEGKRFVKEMKIIYNNKTYMIPNGKEEAIDLNMLDSKKYNVTLELINCANFTKQINCMFILEIYRHSENEVHNSTELFPVKAVALRKWRKRKSKEQQRVQSLTEISIQANTNSAPDYGNETNSTDTSLLPHSTVTIDEQFPLLNQSYNLAETNSINTNSIATLHYGDGTNSTDNDFYIDMFTNEDEMTSDKSKKEENKDVPDKVTIDEQFPLLNQSYNLAETNSINTNSIATLHYGDGTNSTDNDFYIDMFTNEDEMTSDKQNQKVLLIHHNRSQI</sequence>
<dbReference type="EMBL" id="JASAOG010000009">
    <property type="protein sequence ID" value="KAK0066870.1"/>
    <property type="molecule type" value="Genomic_DNA"/>
</dbReference>
<organism evidence="2 3">
    <name type="scientific">Biomphalaria pfeifferi</name>
    <name type="common">Bloodfluke planorb</name>
    <name type="synonym">Freshwater snail</name>
    <dbReference type="NCBI Taxonomy" id="112525"/>
    <lineage>
        <taxon>Eukaryota</taxon>
        <taxon>Metazoa</taxon>
        <taxon>Spiralia</taxon>
        <taxon>Lophotrochozoa</taxon>
        <taxon>Mollusca</taxon>
        <taxon>Gastropoda</taxon>
        <taxon>Heterobranchia</taxon>
        <taxon>Euthyneura</taxon>
        <taxon>Panpulmonata</taxon>
        <taxon>Hygrophila</taxon>
        <taxon>Lymnaeoidea</taxon>
        <taxon>Planorbidae</taxon>
        <taxon>Biomphalaria</taxon>
    </lineage>
</organism>
<feature type="signal peptide" evidence="1">
    <location>
        <begin position="1"/>
        <end position="18"/>
    </location>
</feature>
<evidence type="ECO:0000313" key="3">
    <source>
        <dbReference type="Proteomes" id="UP001233172"/>
    </source>
</evidence>
<accession>A0AAD8C7I6</accession>
<keyword evidence="3" id="KW-1185">Reference proteome</keyword>
<gene>
    <name evidence="2" type="ORF">Bpfe_003605</name>
</gene>
<comment type="caution">
    <text evidence="2">The sequence shown here is derived from an EMBL/GenBank/DDBJ whole genome shotgun (WGS) entry which is preliminary data.</text>
</comment>
<reference evidence="2" key="1">
    <citation type="journal article" date="2023" name="PLoS Negl. Trop. Dis.">
        <title>A genome sequence for Biomphalaria pfeifferi, the major vector snail for the human-infecting parasite Schistosoma mansoni.</title>
        <authorList>
            <person name="Bu L."/>
            <person name="Lu L."/>
            <person name="Laidemitt M.R."/>
            <person name="Zhang S.M."/>
            <person name="Mutuku M."/>
            <person name="Mkoji G."/>
            <person name="Steinauer M."/>
            <person name="Loker E.S."/>
        </authorList>
    </citation>
    <scope>NUCLEOTIDE SEQUENCE</scope>
    <source>
        <strain evidence="2">KasaAsao</strain>
    </source>
</reference>
<dbReference type="AlphaFoldDB" id="A0AAD8C7I6"/>
<evidence type="ECO:0000256" key="1">
    <source>
        <dbReference type="SAM" id="SignalP"/>
    </source>
</evidence>
<feature type="chain" id="PRO_5042275923" evidence="1">
    <location>
        <begin position="19"/>
        <end position="472"/>
    </location>
</feature>
<reference evidence="2" key="2">
    <citation type="submission" date="2023-04" db="EMBL/GenBank/DDBJ databases">
        <authorList>
            <person name="Bu L."/>
            <person name="Lu L."/>
            <person name="Laidemitt M.R."/>
            <person name="Zhang S.M."/>
            <person name="Mutuku M."/>
            <person name="Mkoji G."/>
            <person name="Steinauer M."/>
            <person name="Loker E.S."/>
        </authorList>
    </citation>
    <scope>NUCLEOTIDE SEQUENCE</scope>
    <source>
        <strain evidence="2">KasaAsao</strain>
        <tissue evidence="2">Whole Snail</tissue>
    </source>
</reference>
<protein>
    <submittedName>
        <fullName evidence="2">Uncharacterized protein</fullName>
    </submittedName>
</protein>
<name>A0AAD8C7I6_BIOPF</name>
<evidence type="ECO:0000313" key="2">
    <source>
        <dbReference type="EMBL" id="KAK0066870.1"/>
    </source>
</evidence>
<proteinExistence type="predicted"/>
<keyword evidence="1" id="KW-0732">Signal</keyword>
<dbReference type="Proteomes" id="UP001233172">
    <property type="component" value="Unassembled WGS sequence"/>
</dbReference>